<dbReference type="PANTHER" id="PTHR13355:SF11">
    <property type="entry name" value="GLUCOSAMINE 6-PHOSPHATE N-ACETYLTRANSFERASE"/>
    <property type="match status" value="1"/>
</dbReference>
<dbReference type="PATRIC" id="fig|86662.23.peg.1231"/>
<name>A0A1E8BRS9_BACMY</name>
<proteinExistence type="predicted"/>
<accession>A0A1E8BRS9</accession>
<evidence type="ECO:0000259" key="1">
    <source>
        <dbReference type="PROSITE" id="PS51186"/>
    </source>
</evidence>
<feature type="domain" description="N-acetyltransferase" evidence="1">
    <location>
        <begin position="15"/>
        <end position="152"/>
    </location>
</feature>
<dbReference type="InterPro" id="IPR000182">
    <property type="entry name" value="GNAT_dom"/>
</dbReference>
<dbReference type="Proteomes" id="UP000175835">
    <property type="component" value="Unassembled WGS sequence"/>
</dbReference>
<comment type="caution">
    <text evidence="2">The sequence shown here is derived from an EMBL/GenBank/DDBJ whole genome shotgun (WGS) entry which is preliminary data.</text>
</comment>
<gene>
    <name evidence="2" type="ORF">BWGOE11_13280</name>
</gene>
<dbReference type="Gene3D" id="3.40.630.30">
    <property type="match status" value="1"/>
</dbReference>
<sequence>MKHSTLERGTTNLHAQIVQTDEQLSDAFSVRKQVFVEEQRVSSEEEYDEFEDTSVHVVVYDDDIPVGAGRFRIVDGVGKMERICVLASHRKKGIGKIIMDALEAHAKEGSLPKLKLHAQTHAEVFYKKLGYVTASDVFMEANIPHVVMIKEL</sequence>
<dbReference type="Pfam" id="PF13673">
    <property type="entry name" value="Acetyltransf_10"/>
    <property type="match status" value="1"/>
</dbReference>
<evidence type="ECO:0000313" key="3">
    <source>
        <dbReference type="Proteomes" id="UP000175835"/>
    </source>
</evidence>
<evidence type="ECO:0000313" key="2">
    <source>
        <dbReference type="EMBL" id="OFD97963.1"/>
    </source>
</evidence>
<dbReference type="InterPro" id="IPR016181">
    <property type="entry name" value="Acyl_CoA_acyltransferase"/>
</dbReference>
<dbReference type="PROSITE" id="PS51186">
    <property type="entry name" value="GNAT"/>
    <property type="match status" value="1"/>
</dbReference>
<dbReference type="GO" id="GO:0004343">
    <property type="term" value="F:glucosamine 6-phosphate N-acetyltransferase activity"/>
    <property type="evidence" value="ECO:0007669"/>
    <property type="project" value="TreeGrafter"/>
</dbReference>
<dbReference type="EMBL" id="LXLX01000021">
    <property type="protein sequence ID" value="OFD97963.1"/>
    <property type="molecule type" value="Genomic_DNA"/>
</dbReference>
<organism evidence="2 3">
    <name type="scientific">Bacillus mycoides</name>
    <dbReference type="NCBI Taxonomy" id="1405"/>
    <lineage>
        <taxon>Bacteria</taxon>
        <taxon>Bacillati</taxon>
        <taxon>Bacillota</taxon>
        <taxon>Bacilli</taxon>
        <taxon>Bacillales</taxon>
        <taxon>Bacillaceae</taxon>
        <taxon>Bacillus</taxon>
        <taxon>Bacillus cereus group</taxon>
    </lineage>
</organism>
<dbReference type="SUPFAM" id="SSF55729">
    <property type="entry name" value="Acyl-CoA N-acyltransferases (Nat)"/>
    <property type="match status" value="1"/>
</dbReference>
<dbReference type="InterPro" id="IPR039143">
    <property type="entry name" value="GNPNAT1-like"/>
</dbReference>
<dbReference type="AlphaFoldDB" id="A0A1E8BRS9"/>
<dbReference type="PANTHER" id="PTHR13355">
    <property type="entry name" value="GLUCOSAMINE 6-PHOSPHATE N-ACETYLTRANSFERASE"/>
    <property type="match status" value="1"/>
</dbReference>
<dbReference type="CDD" id="cd04301">
    <property type="entry name" value="NAT_SF"/>
    <property type="match status" value="1"/>
</dbReference>
<protein>
    <submittedName>
        <fullName evidence="2">GNAT family N-acetyltransferase</fullName>
    </submittedName>
</protein>
<reference evidence="2 3" key="1">
    <citation type="submission" date="2016-05" db="EMBL/GenBank/DDBJ databases">
        <title>Bacillus thuringiensis and Bacillus weihenstephanensis as novel biocontrol agents of wilt causing Verticillium species.</title>
        <authorList>
            <person name="Hollensteiner J."/>
            <person name="Wemheuer F."/>
            <person name="Harting R."/>
            <person name="Kolarzyk A."/>
            <person name="Diaz-Valerio S."/>
            <person name="Poehlein A."/>
            <person name="Brzuszkiewicz E."/>
            <person name="Nesemann K."/>
            <person name="Braus-Stromeyer S."/>
            <person name="Braus G."/>
            <person name="Daniel R."/>
            <person name="Liesegang H."/>
        </authorList>
    </citation>
    <scope>NUCLEOTIDE SEQUENCE [LARGE SCALE GENOMIC DNA]</scope>
    <source>
        <strain evidence="2 3">GOE11</strain>
    </source>
</reference>